<dbReference type="PANTHER" id="PTHR43376:SF1">
    <property type="entry name" value="OLIGOPEPTIDE TRANSPORT SYSTEM PERMEASE PROTEIN"/>
    <property type="match status" value="1"/>
</dbReference>
<dbReference type="HOGENOM" id="CLU_036879_1_0_7"/>
<dbReference type="EMBL" id="CP010311">
    <property type="protein sequence ID" value="AJF06627.1"/>
    <property type="molecule type" value="Genomic_DNA"/>
</dbReference>
<dbReference type="GO" id="GO:0005886">
    <property type="term" value="C:plasma membrane"/>
    <property type="evidence" value="ECO:0007669"/>
    <property type="project" value="UniProtKB-SubCell"/>
</dbReference>
<dbReference type="SUPFAM" id="SSF161098">
    <property type="entry name" value="MetI-like"/>
    <property type="match status" value="1"/>
</dbReference>
<dbReference type="OrthoDB" id="9778910at2"/>
<dbReference type="InterPro" id="IPR000515">
    <property type="entry name" value="MetI-like"/>
</dbReference>
<sequence length="320" mass="34950">MRRDSVATLATYLLAALALIGVSYALPRLLPGDFVSATWGQSEAILTASQEAALRTHYLQDQSFGNYLLNLLRGQWGYSFALEQPVLSLISEALPWTLLLMGGAHLMASLCGFLIGVELAWRRGAKRERFGIGVMSALDAIPELVSGTLLLLVFALHLKWLPPGGAITPYADLGPISLLFDLGRHLLLPLSCLFLAYLPGNVLLARGSMVMVLRAPYVTTARAKGLPPWRVRYAHGARNALLPMVTRFGLRFSFMVTGALVVENLFSYPGLGTLLHQAIAQRDLPLVQGIVLLSSLLLLSVNLGLDLLYRRIDPRVCHGR</sequence>
<keyword evidence="3 5" id="KW-1133">Transmembrane helix</keyword>
<feature type="transmembrane region" description="Helical" evidence="5">
    <location>
        <begin position="186"/>
        <end position="204"/>
    </location>
</feature>
<protein>
    <submittedName>
        <fullName evidence="7">ABC transporter permease</fullName>
    </submittedName>
</protein>
<gene>
    <name evidence="7" type="ORF">GSUB_08810</name>
</gene>
<feature type="domain" description="ABC transmembrane type-1" evidence="6">
    <location>
        <begin position="94"/>
        <end position="309"/>
    </location>
</feature>
<organism evidence="7 8">
    <name type="scientific">Geoalkalibacter subterraneus</name>
    <dbReference type="NCBI Taxonomy" id="483547"/>
    <lineage>
        <taxon>Bacteria</taxon>
        <taxon>Pseudomonadati</taxon>
        <taxon>Thermodesulfobacteriota</taxon>
        <taxon>Desulfuromonadia</taxon>
        <taxon>Desulfuromonadales</taxon>
        <taxon>Geoalkalibacteraceae</taxon>
        <taxon>Geoalkalibacter</taxon>
    </lineage>
</organism>
<dbReference type="AlphaFoldDB" id="A0A0B5FES3"/>
<evidence type="ECO:0000313" key="7">
    <source>
        <dbReference type="EMBL" id="AJF06627.1"/>
    </source>
</evidence>
<dbReference type="Proteomes" id="UP000035036">
    <property type="component" value="Chromosome"/>
</dbReference>
<proteinExistence type="inferred from homology"/>
<comment type="subcellular location">
    <subcellularLocation>
        <location evidence="1 5">Cell membrane</location>
        <topology evidence="1 5">Multi-pass membrane protein</topology>
    </subcellularLocation>
</comment>
<dbReference type="InterPro" id="IPR035906">
    <property type="entry name" value="MetI-like_sf"/>
</dbReference>
<dbReference type="KEGG" id="gsb:GSUB_08810"/>
<keyword evidence="8" id="KW-1185">Reference proteome</keyword>
<dbReference type="CDD" id="cd06261">
    <property type="entry name" value="TM_PBP2"/>
    <property type="match status" value="1"/>
</dbReference>
<evidence type="ECO:0000256" key="1">
    <source>
        <dbReference type="ARBA" id="ARBA00004651"/>
    </source>
</evidence>
<evidence type="ECO:0000256" key="5">
    <source>
        <dbReference type="RuleBase" id="RU363032"/>
    </source>
</evidence>
<evidence type="ECO:0000313" key="8">
    <source>
        <dbReference type="Proteomes" id="UP000035036"/>
    </source>
</evidence>
<keyword evidence="4 5" id="KW-0472">Membrane</keyword>
<dbReference type="Gene3D" id="1.10.3720.10">
    <property type="entry name" value="MetI-like"/>
    <property type="match status" value="1"/>
</dbReference>
<dbReference type="GO" id="GO:0055085">
    <property type="term" value="P:transmembrane transport"/>
    <property type="evidence" value="ECO:0007669"/>
    <property type="project" value="InterPro"/>
</dbReference>
<name>A0A0B5FES3_9BACT</name>
<dbReference type="Pfam" id="PF00528">
    <property type="entry name" value="BPD_transp_1"/>
    <property type="match status" value="1"/>
</dbReference>
<evidence type="ECO:0000256" key="4">
    <source>
        <dbReference type="ARBA" id="ARBA00023136"/>
    </source>
</evidence>
<evidence type="ECO:0000259" key="6">
    <source>
        <dbReference type="PROSITE" id="PS50928"/>
    </source>
</evidence>
<feature type="transmembrane region" description="Helical" evidence="5">
    <location>
        <begin position="96"/>
        <end position="121"/>
    </location>
</feature>
<dbReference type="STRING" id="483547.GSUB_08810"/>
<dbReference type="RefSeq" id="WP_040200338.1">
    <property type="nucleotide sequence ID" value="NZ_CP010311.1"/>
</dbReference>
<feature type="transmembrane region" description="Helical" evidence="5">
    <location>
        <begin position="248"/>
        <end position="266"/>
    </location>
</feature>
<comment type="similarity">
    <text evidence="5">Belongs to the binding-protein-dependent transport system permease family.</text>
</comment>
<accession>A0A0B5FES3</accession>
<feature type="transmembrane region" description="Helical" evidence="5">
    <location>
        <begin position="133"/>
        <end position="156"/>
    </location>
</feature>
<keyword evidence="2 5" id="KW-0812">Transmembrane</keyword>
<feature type="transmembrane region" description="Helical" evidence="5">
    <location>
        <begin position="286"/>
        <end position="305"/>
    </location>
</feature>
<dbReference type="PROSITE" id="PS50928">
    <property type="entry name" value="ABC_TM1"/>
    <property type="match status" value="1"/>
</dbReference>
<evidence type="ECO:0000256" key="2">
    <source>
        <dbReference type="ARBA" id="ARBA00022692"/>
    </source>
</evidence>
<evidence type="ECO:0000256" key="3">
    <source>
        <dbReference type="ARBA" id="ARBA00022989"/>
    </source>
</evidence>
<keyword evidence="5" id="KW-0813">Transport</keyword>
<reference evidence="7 8" key="1">
    <citation type="journal article" date="2015" name="Genome Announc.">
        <title>Genomes of Geoalkalibacter ferrihydriticus Z-0531T and Geoalkalibacter subterraneus Red1T, Two Haloalkaliphilic Metal-Reducing Deltaproteobacteria.</title>
        <authorList>
            <person name="Badalamenti J.P."/>
            <person name="Krajmalnik-Brown R."/>
            <person name="Torres C.I."/>
            <person name="Bond D.R."/>
        </authorList>
    </citation>
    <scope>NUCLEOTIDE SEQUENCE [LARGE SCALE GENOMIC DNA]</scope>
    <source>
        <strain evidence="7 8">Red1</strain>
    </source>
</reference>
<dbReference type="PANTHER" id="PTHR43376">
    <property type="entry name" value="OLIGOPEPTIDE TRANSPORT SYSTEM PERMEASE PROTEIN"/>
    <property type="match status" value="1"/>
</dbReference>